<reference evidence="1" key="1">
    <citation type="submission" date="2020-06" db="EMBL/GenBank/DDBJ databases">
        <title>WGS assembly of Ceratodon purpureus strain R40.</title>
        <authorList>
            <person name="Carey S.B."/>
            <person name="Jenkins J."/>
            <person name="Shu S."/>
            <person name="Lovell J.T."/>
            <person name="Sreedasyam A."/>
            <person name="Maumus F."/>
            <person name="Tiley G.P."/>
            <person name="Fernandez-Pozo N."/>
            <person name="Barry K."/>
            <person name="Chen C."/>
            <person name="Wang M."/>
            <person name="Lipzen A."/>
            <person name="Daum C."/>
            <person name="Saski C.A."/>
            <person name="Payton A.C."/>
            <person name="Mcbreen J.C."/>
            <person name="Conrad R.E."/>
            <person name="Kollar L.M."/>
            <person name="Olsson S."/>
            <person name="Huttunen S."/>
            <person name="Landis J.B."/>
            <person name="Wickett N.J."/>
            <person name="Johnson M.G."/>
            <person name="Rensing S.A."/>
            <person name="Grimwood J."/>
            <person name="Schmutz J."/>
            <person name="Mcdaniel S.F."/>
        </authorList>
    </citation>
    <scope>NUCLEOTIDE SEQUENCE</scope>
    <source>
        <strain evidence="1">R40</strain>
    </source>
</reference>
<dbReference type="AlphaFoldDB" id="A0A8T0GT47"/>
<proteinExistence type="predicted"/>
<organism evidence="1 2">
    <name type="scientific">Ceratodon purpureus</name>
    <name type="common">Fire moss</name>
    <name type="synonym">Dicranum purpureum</name>
    <dbReference type="NCBI Taxonomy" id="3225"/>
    <lineage>
        <taxon>Eukaryota</taxon>
        <taxon>Viridiplantae</taxon>
        <taxon>Streptophyta</taxon>
        <taxon>Embryophyta</taxon>
        <taxon>Bryophyta</taxon>
        <taxon>Bryophytina</taxon>
        <taxon>Bryopsida</taxon>
        <taxon>Dicranidae</taxon>
        <taxon>Pseudoditrichales</taxon>
        <taxon>Ditrichaceae</taxon>
        <taxon>Ceratodon</taxon>
    </lineage>
</organism>
<evidence type="ECO:0000313" key="1">
    <source>
        <dbReference type="EMBL" id="KAG0561585.1"/>
    </source>
</evidence>
<accession>A0A8T0GT47</accession>
<sequence>MSSSFSQTLNSITVTKLHGISKQVTDFNSHRERILSSLSAASSSRERVRILLDGVNSWLGSADSSSSLGNADYLQSVRKFLVQAEHDPCIGEATLREWETDFTKALDTEKAKYEYAELFGRLLSEWIASTASIPEKASDKQKLTGNNEAFSASEMSNGTFEKVGRKEMHEQRAKFESLVFTAKETDTVAILADLDDLFSSKAAKEILALMRDDIGLFGNNFFRDRRLYVRNLKSVISSLLVADLLSNEKRETLKEFTQNNTILTEVTDVLNMHLSSLESWSWIPDGSAMDAIPVEMRRQINGKYRIYMDEDILQAIFLHWIGLEWAVEFRKHFKSIFNSSAWKRAAKPLSKQEKERREYFLEDERRGKWGEGPTSIDETRRAKQREMFFMSQLSESLEEVGAGYDEDGGAKPGEVTAVGIKQSLLHILTTECLFNTTIHDKFTVVRSDFAWFGPSLPHSSIMTALRFFGVPEVWLTFFQKFLSAPLEFRSDGPMAAPQIRKRGVPMSHSLSGLFGEVLLFCMDYAVNQRADGLFLYRIHDDFWLWNNDATVCVKAWQVMSSFTKLVGLEFNYEKTGSVSVGQPLHPDLPRGTIKWGFLNFEESGQFVIDQSQVDVHIDELKLQLKACEHSVFAWVQAYNKYVASFFVNNFGSPPAQCFGQRHIDMVILTLERIHLALFPNHGGSVIEYLAHVIQERFGVHDIPPGWFLWPIAMGGLEVKSPLIPQYVIRDALCVDPSKKFEDALDAEKELYAQLQEKWENGTTAKPYTCNKSLETEPFLSYEEYSRHRELRFESWMDVYEELLKVPEDAELVLRPDSVPSNVIAELSKLSRKFQKSDVEGIAANWSSMNAYWRWVVACFSGGVVKKWGGLEVVRPESLPMGMVEVWKSRKVRWEQ</sequence>
<evidence type="ECO:0000313" key="2">
    <source>
        <dbReference type="Proteomes" id="UP000822688"/>
    </source>
</evidence>
<dbReference type="Proteomes" id="UP000822688">
    <property type="component" value="Chromosome 9"/>
</dbReference>
<keyword evidence="2" id="KW-1185">Reference proteome</keyword>
<protein>
    <recommendedName>
        <fullName evidence="3">Reverse transcriptase domain-containing protein</fullName>
    </recommendedName>
</protein>
<dbReference type="EMBL" id="CM026430">
    <property type="protein sequence ID" value="KAG0561585.1"/>
    <property type="molecule type" value="Genomic_DNA"/>
</dbReference>
<gene>
    <name evidence="1" type="ORF">KC19_9G075700</name>
</gene>
<evidence type="ECO:0008006" key="3">
    <source>
        <dbReference type="Google" id="ProtNLM"/>
    </source>
</evidence>
<comment type="caution">
    <text evidence="1">The sequence shown here is derived from an EMBL/GenBank/DDBJ whole genome shotgun (WGS) entry which is preliminary data.</text>
</comment>
<name>A0A8T0GT47_CERPU</name>
<dbReference type="PANTHER" id="PTHR37015">
    <property type="entry name" value="REVERSE TRANSCRIPTASE DOMAIN-CONTAINING PROTEIN"/>
    <property type="match status" value="1"/>
</dbReference>
<dbReference type="PANTHER" id="PTHR37015:SF2">
    <property type="entry name" value="REVERSE TRANSCRIPTASE DOMAIN-CONTAINING PROTEIN"/>
    <property type="match status" value="1"/>
</dbReference>